<evidence type="ECO:0000313" key="2">
    <source>
        <dbReference type="Proteomes" id="UP001524547"/>
    </source>
</evidence>
<gene>
    <name evidence="1" type="ORF">NFI88_06570</name>
</gene>
<proteinExistence type="predicted"/>
<name>A0ABT1VX55_9PROT</name>
<dbReference type="EMBL" id="JAMZEJ010000004">
    <property type="protein sequence ID" value="MCQ8240507.1"/>
    <property type="molecule type" value="Genomic_DNA"/>
</dbReference>
<reference evidence="1 2" key="1">
    <citation type="submission" date="2022-06" db="EMBL/GenBank/DDBJ databases">
        <title>Rhizosaccharibacter gen. nov. sp. nov. KSS12, endophytic bacteria isolated from sugarcane.</title>
        <authorList>
            <person name="Pitiwittayakul N."/>
        </authorList>
    </citation>
    <scope>NUCLEOTIDE SEQUENCE [LARGE SCALE GENOMIC DNA]</scope>
    <source>
        <strain evidence="1 2">KSS12</strain>
    </source>
</reference>
<sequence length="118" mass="11450">MSGTTSTPAGVPLSTLAPAAGMAASDTLLALIQDPVSKRFVPMQIPHAALAGSLTGPGLLAPLDATGALVLGGVSALSITPDGHMLIVLDLPTSDPLVKGALWSNGGTLSISAGPATS</sequence>
<accession>A0ABT1VX55</accession>
<comment type="caution">
    <text evidence="1">The sequence shown here is derived from an EMBL/GenBank/DDBJ whole genome shotgun (WGS) entry which is preliminary data.</text>
</comment>
<protein>
    <submittedName>
        <fullName evidence="1">Uncharacterized protein</fullName>
    </submittedName>
</protein>
<organism evidence="1 2">
    <name type="scientific">Rhizosaccharibacter radicis</name>
    <dbReference type="NCBI Taxonomy" id="2782605"/>
    <lineage>
        <taxon>Bacteria</taxon>
        <taxon>Pseudomonadati</taxon>
        <taxon>Pseudomonadota</taxon>
        <taxon>Alphaproteobacteria</taxon>
        <taxon>Acetobacterales</taxon>
        <taxon>Acetobacteraceae</taxon>
        <taxon>Rhizosaccharibacter</taxon>
    </lineage>
</organism>
<evidence type="ECO:0000313" key="1">
    <source>
        <dbReference type="EMBL" id="MCQ8240507.1"/>
    </source>
</evidence>
<dbReference type="RefSeq" id="WP_422919256.1">
    <property type="nucleotide sequence ID" value="NZ_JAMZEJ010000004.1"/>
</dbReference>
<dbReference type="Proteomes" id="UP001524547">
    <property type="component" value="Unassembled WGS sequence"/>
</dbReference>
<keyword evidence="2" id="KW-1185">Reference proteome</keyword>